<dbReference type="AlphaFoldDB" id="A0A392VTP0"/>
<evidence type="ECO:0000313" key="2">
    <source>
        <dbReference type="Proteomes" id="UP000265520"/>
    </source>
</evidence>
<comment type="caution">
    <text evidence="1">The sequence shown here is derived from an EMBL/GenBank/DDBJ whole genome shotgun (WGS) entry which is preliminary data.</text>
</comment>
<name>A0A392VTP0_9FABA</name>
<evidence type="ECO:0000313" key="1">
    <source>
        <dbReference type="EMBL" id="MCI90812.1"/>
    </source>
</evidence>
<dbReference type="EMBL" id="LXQA011254870">
    <property type="protein sequence ID" value="MCI90812.1"/>
    <property type="molecule type" value="Genomic_DNA"/>
</dbReference>
<proteinExistence type="predicted"/>
<organism evidence="1 2">
    <name type="scientific">Trifolium medium</name>
    <dbReference type="NCBI Taxonomy" id="97028"/>
    <lineage>
        <taxon>Eukaryota</taxon>
        <taxon>Viridiplantae</taxon>
        <taxon>Streptophyta</taxon>
        <taxon>Embryophyta</taxon>
        <taxon>Tracheophyta</taxon>
        <taxon>Spermatophyta</taxon>
        <taxon>Magnoliopsida</taxon>
        <taxon>eudicotyledons</taxon>
        <taxon>Gunneridae</taxon>
        <taxon>Pentapetalae</taxon>
        <taxon>rosids</taxon>
        <taxon>fabids</taxon>
        <taxon>Fabales</taxon>
        <taxon>Fabaceae</taxon>
        <taxon>Papilionoideae</taxon>
        <taxon>50 kb inversion clade</taxon>
        <taxon>NPAAA clade</taxon>
        <taxon>Hologalegina</taxon>
        <taxon>IRL clade</taxon>
        <taxon>Trifolieae</taxon>
        <taxon>Trifolium</taxon>
    </lineage>
</organism>
<keyword evidence="2" id="KW-1185">Reference proteome</keyword>
<dbReference type="Proteomes" id="UP000265520">
    <property type="component" value="Unassembled WGS sequence"/>
</dbReference>
<sequence length="33" mass="4096">MPNRLFYLDVQQEDYQLYYIAMNFGNCFLDQLE</sequence>
<reference evidence="1 2" key="1">
    <citation type="journal article" date="2018" name="Front. Plant Sci.">
        <title>Red Clover (Trifolium pratense) and Zigzag Clover (T. medium) - A Picture of Genomic Similarities and Differences.</title>
        <authorList>
            <person name="Dluhosova J."/>
            <person name="Istvanek J."/>
            <person name="Nedelnik J."/>
            <person name="Repkova J."/>
        </authorList>
    </citation>
    <scope>NUCLEOTIDE SEQUENCE [LARGE SCALE GENOMIC DNA]</scope>
    <source>
        <strain evidence="2">cv. 10/8</strain>
        <tissue evidence="1">Leaf</tissue>
    </source>
</reference>
<accession>A0A392VTP0</accession>
<protein>
    <submittedName>
        <fullName evidence="1">Uncharacterized protein</fullName>
    </submittedName>
</protein>